<name>A0ABQ2DY36_9MICC</name>
<dbReference type="Gene3D" id="3.30.1490.190">
    <property type="match status" value="1"/>
</dbReference>
<evidence type="ECO:0000256" key="7">
    <source>
        <dbReference type="ARBA" id="ARBA00023004"/>
    </source>
</evidence>
<dbReference type="PANTHER" id="PTHR33202">
    <property type="entry name" value="ZINC UPTAKE REGULATION PROTEIN"/>
    <property type="match status" value="1"/>
</dbReference>
<comment type="similarity">
    <text evidence="2">Belongs to the Fur family.</text>
</comment>
<dbReference type="RefSeq" id="WP_188687381.1">
    <property type="nucleotide sequence ID" value="NZ_BMKX01000013.1"/>
</dbReference>
<dbReference type="PANTHER" id="PTHR33202:SF18">
    <property type="entry name" value="TRANSCRIPTIONAL REGULATOR FURA"/>
    <property type="match status" value="1"/>
</dbReference>
<dbReference type="InterPro" id="IPR002481">
    <property type="entry name" value="FUR"/>
</dbReference>
<keyword evidence="7" id="KW-0408">Iron</keyword>
<dbReference type="EMBL" id="BMKX01000013">
    <property type="protein sequence ID" value="GGJ73401.1"/>
    <property type="molecule type" value="Genomic_DNA"/>
</dbReference>
<gene>
    <name evidence="11" type="ORF">GCM10007173_35520</name>
</gene>
<keyword evidence="6" id="KW-0862">Zinc</keyword>
<evidence type="ECO:0000256" key="5">
    <source>
        <dbReference type="ARBA" id="ARBA00022723"/>
    </source>
</evidence>
<evidence type="ECO:0000256" key="9">
    <source>
        <dbReference type="ARBA" id="ARBA00023125"/>
    </source>
</evidence>
<dbReference type="Gene3D" id="1.10.10.10">
    <property type="entry name" value="Winged helix-like DNA-binding domain superfamily/Winged helix DNA-binding domain"/>
    <property type="match status" value="1"/>
</dbReference>
<keyword evidence="12" id="KW-1185">Reference proteome</keyword>
<comment type="subcellular location">
    <subcellularLocation>
        <location evidence="1">Cytoplasm</location>
    </subcellularLocation>
</comment>
<keyword evidence="5" id="KW-0479">Metal-binding</keyword>
<proteinExistence type="inferred from homology"/>
<evidence type="ECO:0000256" key="8">
    <source>
        <dbReference type="ARBA" id="ARBA00023015"/>
    </source>
</evidence>
<evidence type="ECO:0000256" key="1">
    <source>
        <dbReference type="ARBA" id="ARBA00004496"/>
    </source>
</evidence>
<dbReference type="InterPro" id="IPR036388">
    <property type="entry name" value="WH-like_DNA-bd_sf"/>
</dbReference>
<comment type="caution">
    <text evidence="11">The sequence shown here is derived from an EMBL/GenBank/DDBJ whole genome shotgun (WGS) entry which is preliminary data.</text>
</comment>
<accession>A0ABQ2DY36</accession>
<evidence type="ECO:0000313" key="11">
    <source>
        <dbReference type="EMBL" id="GGJ73401.1"/>
    </source>
</evidence>
<dbReference type="Proteomes" id="UP000606115">
    <property type="component" value="Unassembled WGS sequence"/>
</dbReference>
<evidence type="ECO:0000256" key="4">
    <source>
        <dbReference type="ARBA" id="ARBA00022491"/>
    </source>
</evidence>
<evidence type="ECO:0000256" key="6">
    <source>
        <dbReference type="ARBA" id="ARBA00022833"/>
    </source>
</evidence>
<evidence type="ECO:0000313" key="12">
    <source>
        <dbReference type="Proteomes" id="UP000606115"/>
    </source>
</evidence>
<protein>
    <submittedName>
        <fullName evidence="11">Ferric uptake regulation protein FurA</fullName>
    </submittedName>
</protein>
<dbReference type="SUPFAM" id="SSF46785">
    <property type="entry name" value="Winged helix' DNA-binding domain"/>
    <property type="match status" value="1"/>
</dbReference>
<dbReference type="InterPro" id="IPR036390">
    <property type="entry name" value="WH_DNA-bd_sf"/>
</dbReference>
<sequence>MATDQEFEKMLRAASLRVTRARIAVLNAVDARPHADANDVFDAIHQGTDSISKQAVYDVLTTLVDVGLLRCIKPSGSTARYERRVGDNHHHAVCRDCGKITDVDCAIGQGPCLHASDSHGYSIDEADVIYWGICPDCTATKLLTQSSSNTTRSE</sequence>
<evidence type="ECO:0000256" key="2">
    <source>
        <dbReference type="ARBA" id="ARBA00007957"/>
    </source>
</evidence>
<keyword evidence="8" id="KW-0805">Transcription regulation</keyword>
<dbReference type="InterPro" id="IPR043135">
    <property type="entry name" value="Fur_C"/>
</dbReference>
<organism evidence="11 12">
    <name type="scientific">Glutamicibacter ardleyensis</name>
    <dbReference type="NCBI Taxonomy" id="225894"/>
    <lineage>
        <taxon>Bacteria</taxon>
        <taxon>Bacillati</taxon>
        <taxon>Actinomycetota</taxon>
        <taxon>Actinomycetes</taxon>
        <taxon>Micrococcales</taxon>
        <taxon>Micrococcaceae</taxon>
        <taxon>Glutamicibacter</taxon>
    </lineage>
</organism>
<dbReference type="Pfam" id="PF01475">
    <property type="entry name" value="FUR"/>
    <property type="match status" value="1"/>
</dbReference>
<dbReference type="GeneID" id="303305881"/>
<reference evidence="12" key="1">
    <citation type="journal article" date="2019" name="Int. J. Syst. Evol. Microbiol.">
        <title>The Global Catalogue of Microorganisms (GCM) 10K type strain sequencing project: providing services to taxonomists for standard genome sequencing and annotation.</title>
        <authorList>
            <consortium name="The Broad Institute Genomics Platform"/>
            <consortium name="The Broad Institute Genome Sequencing Center for Infectious Disease"/>
            <person name="Wu L."/>
            <person name="Ma J."/>
        </authorList>
    </citation>
    <scope>NUCLEOTIDE SEQUENCE [LARGE SCALE GENOMIC DNA]</scope>
    <source>
        <strain evidence="12">CGMCC 1.3685</strain>
    </source>
</reference>
<keyword evidence="3" id="KW-0963">Cytoplasm</keyword>
<dbReference type="CDD" id="cd07153">
    <property type="entry name" value="Fur_like"/>
    <property type="match status" value="1"/>
</dbReference>
<keyword evidence="9" id="KW-0238">DNA-binding</keyword>
<keyword evidence="4" id="KW-0678">Repressor</keyword>
<evidence type="ECO:0000256" key="10">
    <source>
        <dbReference type="ARBA" id="ARBA00023163"/>
    </source>
</evidence>
<keyword evidence="10" id="KW-0804">Transcription</keyword>
<evidence type="ECO:0000256" key="3">
    <source>
        <dbReference type="ARBA" id="ARBA00022490"/>
    </source>
</evidence>